<feature type="transmembrane region" description="Helical" evidence="1">
    <location>
        <begin position="69"/>
        <end position="85"/>
    </location>
</feature>
<proteinExistence type="predicted"/>
<keyword evidence="1" id="KW-0812">Transmembrane</keyword>
<name>A0A1I2IH29_9ACTN</name>
<keyword evidence="1" id="KW-1133">Transmembrane helix</keyword>
<evidence type="ECO:0000313" key="3">
    <source>
        <dbReference type="Proteomes" id="UP000181942"/>
    </source>
</evidence>
<organism evidence="2 3">
    <name type="scientific">Streptomyces mirabilis</name>
    <dbReference type="NCBI Taxonomy" id="68239"/>
    <lineage>
        <taxon>Bacteria</taxon>
        <taxon>Bacillati</taxon>
        <taxon>Actinomycetota</taxon>
        <taxon>Actinomycetes</taxon>
        <taxon>Kitasatosporales</taxon>
        <taxon>Streptomycetaceae</taxon>
        <taxon>Streptomyces</taxon>
    </lineage>
</organism>
<sequence>MVPVTESERRYAHSEATRLLCAGVHLDTVFRARVIDELIGHEERPAAPSLGVDVVAVLAHALRARRREALTGLGLLAIWVVFFLVEMVRAATGVADAGAQGFAEAFGALAVFFYAAVCFLLWSARAASGWGMSMYAASRDESARLRLPRRATAWGLTFMARAAEIAYWVYAFSQLLHDPFLVIFPLLLTFVIGAHRSQVAAVMSVELSRDAFARTTVALPMGSERQLRVARAVTWEQHASVALYDAHRPFVGAGKPYEPWSFAMEITPAKKPFDGLNGKLPEQTGDGSANGHRPPVQLTNRQILDLVVPKLEALRESAARTSRDRLKDLEVEEFVYLPYGVGRNQGVYEPSSARLHLDGAVDEGGEARRHFLRVRVGAWDEQVVVSVLVRVHTQGGMLVLEVVPHVLGPIFEEYRRVDFIAASGEGATGREVLRTVLSAPATGVVAGFSMLRTLAQCLRTWLARPEQAPPDAPLVSVREMGSTDRLSLFQEMDVSRYIKTVEDRIASGVREALRRSGCETGSFEQNIFNVAAGGQFIGQMSGGTAVGRISKSAVSMGSGGASYNEGNRDD</sequence>
<evidence type="ECO:0000256" key="1">
    <source>
        <dbReference type="SAM" id="Phobius"/>
    </source>
</evidence>
<gene>
    <name evidence="2" type="ORF">SAMN02787118_106158</name>
</gene>
<accession>A0A1I2IH29</accession>
<feature type="transmembrane region" description="Helical" evidence="1">
    <location>
        <begin position="176"/>
        <end position="194"/>
    </location>
</feature>
<evidence type="ECO:0000313" key="2">
    <source>
        <dbReference type="EMBL" id="SFF39841.1"/>
    </source>
</evidence>
<feature type="transmembrane region" description="Helical" evidence="1">
    <location>
        <begin position="105"/>
        <end position="124"/>
    </location>
</feature>
<dbReference type="AlphaFoldDB" id="A0A1I2IH29"/>
<protein>
    <submittedName>
        <fullName evidence="2">Uncharacterized protein</fullName>
    </submittedName>
</protein>
<keyword evidence="1" id="KW-0472">Membrane</keyword>
<dbReference type="Proteomes" id="UP000181942">
    <property type="component" value="Unassembled WGS sequence"/>
</dbReference>
<reference evidence="2 3" key="1">
    <citation type="submission" date="2016-10" db="EMBL/GenBank/DDBJ databases">
        <authorList>
            <person name="de Groot N.N."/>
        </authorList>
    </citation>
    <scope>NUCLEOTIDE SEQUENCE [LARGE SCALE GENOMIC DNA]</scope>
    <source>
        <strain evidence="2 3">OK461</strain>
    </source>
</reference>
<dbReference type="EMBL" id="FONR01000006">
    <property type="protein sequence ID" value="SFF39841.1"/>
    <property type="molecule type" value="Genomic_DNA"/>
</dbReference>